<gene>
    <name evidence="2" type="ORF">AMTR_s00032p00108340</name>
</gene>
<dbReference type="Gramene" id="ERN14822">
    <property type="protein sequence ID" value="ERN14822"/>
    <property type="gene ID" value="AMTR_s00032p00108340"/>
</dbReference>
<proteinExistence type="predicted"/>
<keyword evidence="3" id="KW-1185">Reference proteome</keyword>
<dbReference type="EMBL" id="KI392518">
    <property type="protein sequence ID" value="ERN14822.1"/>
    <property type="molecule type" value="Genomic_DNA"/>
</dbReference>
<dbReference type="AlphaFoldDB" id="U5D0A3"/>
<evidence type="ECO:0000256" key="1">
    <source>
        <dbReference type="SAM" id="MobiDB-lite"/>
    </source>
</evidence>
<evidence type="ECO:0000313" key="3">
    <source>
        <dbReference type="Proteomes" id="UP000017836"/>
    </source>
</evidence>
<reference evidence="3" key="1">
    <citation type="journal article" date="2013" name="Science">
        <title>The Amborella genome and the evolution of flowering plants.</title>
        <authorList>
            <consortium name="Amborella Genome Project"/>
        </authorList>
    </citation>
    <scope>NUCLEOTIDE SEQUENCE [LARGE SCALE GENOMIC DNA]</scope>
</reference>
<evidence type="ECO:0000313" key="2">
    <source>
        <dbReference type="EMBL" id="ERN14822.1"/>
    </source>
</evidence>
<sequence>MGKSTNQRDRVHQALRQDHSRIESTKPSNKPASYVSLHSRLESTEPLGKTNPTNSWLGEGPRCFKSAVILPLPRGNRPVNVPREEVVLPLPRGNPPCYPSSPPREEVILPKEMQSTGPATLRARALA</sequence>
<protein>
    <submittedName>
        <fullName evidence="2">Uncharacterized protein</fullName>
    </submittedName>
</protein>
<organism evidence="2 3">
    <name type="scientific">Amborella trichopoda</name>
    <dbReference type="NCBI Taxonomy" id="13333"/>
    <lineage>
        <taxon>Eukaryota</taxon>
        <taxon>Viridiplantae</taxon>
        <taxon>Streptophyta</taxon>
        <taxon>Embryophyta</taxon>
        <taxon>Tracheophyta</taxon>
        <taxon>Spermatophyta</taxon>
        <taxon>Magnoliopsida</taxon>
        <taxon>Amborellales</taxon>
        <taxon>Amborellaceae</taxon>
        <taxon>Amborella</taxon>
    </lineage>
</organism>
<accession>U5D0A3</accession>
<feature type="compositionally biased region" description="Basic and acidic residues" evidence="1">
    <location>
        <begin position="1"/>
        <end position="24"/>
    </location>
</feature>
<name>U5D0A3_AMBTC</name>
<dbReference type="Proteomes" id="UP000017836">
    <property type="component" value="Unassembled WGS sequence"/>
</dbReference>
<dbReference type="HOGENOM" id="CLU_1973493_0_0_1"/>
<feature type="region of interest" description="Disordered" evidence="1">
    <location>
        <begin position="1"/>
        <end position="60"/>
    </location>
</feature>